<dbReference type="Proteomes" id="UP000631553">
    <property type="component" value="Unassembled WGS sequence"/>
</dbReference>
<dbReference type="EMBL" id="JACCCQ010000001">
    <property type="protein sequence ID" value="NYF59977.1"/>
    <property type="molecule type" value="Genomic_DNA"/>
</dbReference>
<accession>A0ABX2RTW0</accession>
<organism evidence="1 2">
    <name type="scientific">Micromonospora purpureochromogenes</name>
    <dbReference type="NCBI Taxonomy" id="47872"/>
    <lineage>
        <taxon>Bacteria</taxon>
        <taxon>Bacillati</taxon>
        <taxon>Actinomycetota</taxon>
        <taxon>Actinomycetes</taxon>
        <taxon>Micromonosporales</taxon>
        <taxon>Micromonosporaceae</taxon>
        <taxon>Micromonospora</taxon>
    </lineage>
</organism>
<dbReference type="RefSeq" id="WP_179805565.1">
    <property type="nucleotide sequence ID" value="NZ_JACCCQ010000001.1"/>
</dbReference>
<protein>
    <submittedName>
        <fullName evidence="1">Uncharacterized protein</fullName>
    </submittedName>
</protein>
<keyword evidence="2" id="KW-1185">Reference proteome</keyword>
<sequence>MIIGGVGVAEHASDVAKRLHQVFDLGSAHPARAVARLREKIGFAASAFGLGLRACLKDKAEVHRQLGLRLTYPPETQTVRAEVDLSAHRQMLESTPVAARLACPWSPRVRRGWRCKVSVDPDEVGVHGLWADEPTRDASKAVRCVQFRVGLGVGRVDPARGTE</sequence>
<gene>
    <name evidence="1" type="ORF">HDA35_005808</name>
</gene>
<comment type="caution">
    <text evidence="1">The sequence shown here is derived from an EMBL/GenBank/DDBJ whole genome shotgun (WGS) entry which is preliminary data.</text>
</comment>
<reference evidence="1 2" key="1">
    <citation type="submission" date="2020-07" db="EMBL/GenBank/DDBJ databases">
        <title>Sequencing the genomes of 1000 actinobacteria strains.</title>
        <authorList>
            <person name="Klenk H.-P."/>
        </authorList>
    </citation>
    <scope>NUCLEOTIDE SEQUENCE [LARGE SCALE GENOMIC DNA]</scope>
    <source>
        <strain evidence="1 2">DSM 43814</strain>
    </source>
</reference>
<proteinExistence type="predicted"/>
<evidence type="ECO:0000313" key="2">
    <source>
        <dbReference type="Proteomes" id="UP000631553"/>
    </source>
</evidence>
<evidence type="ECO:0000313" key="1">
    <source>
        <dbReference type="EMBL" id="NYF59977.1"/>
    </source>
</evidence>
<name>A0ABX2RTW0_9ACTN</name>